<keyword evidence="1" id="KW-0456">Lyase</keyword>
<feature type="domain" description="Amidohydrolase-related" evidence="2">
    <location>
        <begin position="4"/>
        <end position="277"/>
    </location>
</feature>
<dbReference type="GO" id="GO:0016831">
    <property type="term" value="F:carboxy-lyase activity"/>
    <property type="evidence" value="ECO:0007669"/>
    <property type="project" value="InterPro"/>
</dbReference>
<evidence type="ECO:0000313" key="4">
    <source>
        <dbReference type="Proteomes" id="UP000824125"/>
    </source>
</evidence>
<protein>
    <submittedName>
        <fullName evidence="3">Amidohydrolase</fullName>
    </submittedName>
</protein>
<dbReference type="SUPFAM" id="SSF51556">
    <property type="entry name" value="Metallo-dependent hydrolases"/>
    <property type="match status" value="1"/>
</dbReference>
<dbReference type="InterPro" id="IPR032465">
    <property type="entry name" value="ACMSD"/>
</dbReference>
<evidence type="ECO:0000256" key="1">
    <source>
        <dbReference type="ARBA" id="ARBA00023239"/>
    </source>
</evidence>
<dbReference type="Pfam" id="PF04909">
    <property type="entry name" value="Amidohydro_2"/>
    <property type="match status" value="1"/>
</dbReference>
<organism evidence="3 4">
    <name type="scientific">Candidatus Scybalenecus merdavium</name>
    <dbReference type="NCBI Taxonomy" id="2840939"/>
    <lineage>
        <taxon>Bacteria</taxon>
        <taxon>Bacillati</taxon>
        <taxon>Bacillota</taxon>
        <taxon>Clostridia</taxon>
        <taxon>Eubacteriales</taxon>
        <taxon>Oscillospiraceae</taxon>
        <taxon>Oscillospiraceae incertae sedis</taxon>
        <taxon>Candidatus Scybalenecus</taxon>
    </lineage>
</organism>
<dbReference type="PANTHER" id="PTHR21240:SF19">
    <property type="entry name" value="CATALYTIC_ HYDROLASE"/>
    <property type="match status" value="1"/>
</dbReference>
<reference evidence="3" key="1">
    <citation type="submission" date="2020-10" db="EMBL/GenBank/DDBJ databases">
        <authorList>
            <person name="Gilroy R."/>
        </authorList>
    </citation>
    <scope>NUCLEOTIDE SEQUENCE</scope>
    <source>
        <strain evidence="3">CHK176-6737</strain>
    </source>
</reference>
<sequence>MKIIDAHAHLWKPQHGRVNGRAVRPLENGRSDFGGEVRQMMPPYMLNCENTAEMLLANMDYAGVSGAVITQEEIDGNQDAYLCSVRQQHPDRFRVCSLYEEGRAYTLDGVDGIKLCGGRLSEQDLTKHAGVFAAASHAGKFVSIDMADGDRQTASLLEMIRQFPTLRIAIGHFGMVTTPNWQAQIRLARHKNVFVESGGITWLFHKEFYPYPGALRAIREAAEICGIEKLMWGSDYPRTMVEITYKMSFDFILKSSEFTKDEKSLFLCGNAQKFYGFQTLPQPQIIKNMLED</sequence>
<dbReference type="PANTHER" id="PTHR21240">
    <property type="entry name" value="2-AMINO-3-CARBOXYLMUCONATE-6-SEMIALDEHYDE DECARBOXYLASE"/>
    <property type="match status" value="1"/>
</dbReference>
<name>A0A9D1SNW6_9FIRM</name>
<evidence type="ECO:0000259" key="2">
    <source>
        <dbReference type="Pfam" id="PF04909"/>
    </source>
</evidence>
<dbReference type="AlphaFoldDB" id="A0A9D1SNW6"/>
<reference evidence="3" key="2">
    <citation type="journal article" date="2021" name="PeerJ">
        <title>Extensive microbial diversity within the chicken gut microbiome revealed by metagenomics and culture.</title>
        <authorList>
            <person name="Gilroy R."/>
            <person name="Ravi A."/>
            <person name="Getino M."/>
            <person name="Pursley I."/>
            <person name="Horton D.L."/>
            <person name="Alikhan N.F."/>
            <person name="Baker D."/>
            <person name="Gharbi K."/>
            <person name="Hall N."/>
            <person name="Watson M."/>
            <person name="Adriaenssens E.M."/>
            <person name="Foster-Nyarko E."/>
            <person name="Jarju S."/>
            <person name="Secka A."/>
            <person name="Antonio M."/>
            <person name="Oren A."/>
            <person name="Chaudhuri R.R."/>
            <person name="La Ragione R."/>
            <person name="Hildebrand F."/>
            <person name="Pallen M.J."/>
        </authorList>
    </citation>
    <scope>NUCLEOTIDE SEQUENCE</scope>
    <source>
        <strain evidence="3">CHK176-6737</strain>
    </source>
</reference>
<comment type="caution">
    <text evidence="3">The sequence shown here is derived from an EMBL/GenBank/DDBJ whole genome shotgun (WGS) entry which is preliminary data.</text>
</comment>
<dbReference type="InterPro" id="IPR032466">
    <property type="entry name" value="Metal_Hydrolase"/>
</dbReference>
<proteinExistence type="predicted"/>
<dbReference type="Gene3D" id="3.20.20.140">
    <property type="entry name" value="Metal-dependent hydrolases"/>
    <property type="match status" value="1"/>
</dbReference>
<dbReference type="InterPro" id="IPR006680">
    <property type="entry name" value="Amidohydro-rel"/>
</dbReference>
<accession>A0A9D1SNW6</accession>
<evidence type="ECO:0000313" key="3">
    <source>
        <dbReference type="EMBL" id="HIU68976.1"/>
    </source>
</evidence>
<dbReference type="GO" id="GO:0016787">
    <property type="term" value="F:hydrolase activity"/>
    <property type="evidence" value="ECO:0007669"/>
    <property type="project" value="InterPro"/>
</dbReference>
<dbReference type="Proteomes" id="UP000824125">
    <property type="component" value="Unassembled WGS sequence"/>
</dbReference>
<dbReference type="EMBL" id="DVNM01000017">
    <property type="protein sequence ID" value="HIU68976.1"/>
    <property type="molecule type" value="Genomic_DNA"/>
</dbReference>
<gene>
    <name evidence="3" type="ORF">IAD23_03360</name>
</gene>